<dbReference type="AlphaFoldDB" id="A0A382C5I8"/>
<accession>A0A382C5I8</accession>
<feature type="non-terminal residue" evidence="1">
    <location>
        <position position="87"/>
    </location>
</feature>
<name>A0A382C5I8_9ZZZZ</name>
<protein>
    <submittedName>
        <fullName evidence="1">Uncharacterized protein</fullName>
    </submittedName>
</protein>
<dbReference type="EMBL" id="UINC01032835">
    <property type="protein sequence ID" value="SVB21144.1"/>
    <property type="molecule type" value="Genomic_DNA"/>
</dbReference>
<proteinExistence type="predicted"/>
<reference evidence="1" key="1">
    <citation type="submission" date="2018-05" db="EMBL/GenBank/DDBJ databases">
        <authorList>
            <person name="Lanie J.A."/>
            <person name="Ng W.-L."/>
            <person name="Kazmierczak K.M."/>
            <person name="Andrzejewski T.M."/>
            <person name="Davidsen T.M."/>
            <person name="Wayne K.J."/>
            <person name="Tettelin H."/>
            <person name="Glass J.I."/>
            <person name="Rusch D."/>
            <person name="Podicherti R."/>
            <person name="Tsui H.-C.T."/>
            <person name="Winkler M.E."/>
        </authorList>
    </citation>
    <scope>NUCLEOTIDE SEQUENCE</scope>
</reference>
<evidence type="ECO:0000313" key="1">
    <source>
        <dbReference type="EMBL" id="SVB21144.1"/>
    </source>
</evidence>
<sequence>MGNNLFQYVRGRILVYENPDAGMLESEPIPGFPNTAKKAGVGCGNKDIIVKGIFQDYKIYQPYKRRIHWWLKFERFPPQSEDKLIMH</sequence>
<organism evidence="1">
    <name type="scientific">marine metagenome</name>
    <dbReference type="NCBI Taxonomy" id="408172"/>
    <lineage>
        <taxon>unclassified sequences</taxon>
        <taxon>metagenomes</taxon>
        <taxon>ecological metagenomes</taxon>
    </lineage>
</organism>
<gene>
    <name evidence="1" type="ORF">METZ01_LOCUS173998</name>
</gene>